<evidence type="ECO:0000313" key="2">
    <source>
        <dbReference type="Proteomes" id="UP000189670"/>
    </source>
</evidence>
<protein>
    <recommendedName>
        <fullName evidence="3">Pancreas/duodenum homeobox protein 1</fullName>
    </recommendedName>
</protein>
<evidence type="ECO:0000313" key="1">
    <source>
        <dbReference type="EMBL" id="ETR72521.1"/>
    </source>
</evidence>
<sequence length="135" mass="15636">MLKQNQQVSALFTQDTLNKIFPPEKTNEFFEALFGDASEGAYDIRLIYQGTQDKTLHFAFELTQRPEKCLACSVTYGLPQVFQRHRIINTQNIVNQIQTYINKNVQVIQWELKPTQPIQAHIHLVPLHITLDQAL</sequence>
<accession>A0A1V1PCE9</accession>
<organism evidence="1 2">
    <name type="scientific">Candidatus Magnetoglobus multicellularis str. Araruama</name>
    <dbReference type="NCBI Taxonomy" id="890399"/>
    <lineage>
        <taxon>Bacteria</taxon>
        <taxon>Pseudomonadati</taxon>
        <taxon>Thermodesulfobacteriota</taxon>
        <taxon>Desulfobacteria</taxon>
        <taxon>Desulfobacterales</taxon>
        <taxon>Desulfobacteraceae</taxon>
        <taxon>Candidatus Magnetoglobus</taxon>
    </lineage>
</organism>
<gene>
    <name evidence="1" type="ORF">OMM_07467</name>
</gene>
<dbReference type="Proteomes" id="UP000189670">
    <property type="component" value="Unassembled WGS sequence"/>
</dbReference>
<evidence type="ECO:0008006" key="3">
    <source>
        <dbReference type="Google" id="ProtNLM"/>
    </source>
</evidence>
<comment type="caution">
    <text evidence="1">The sequence shown here is derived from an EMBL/GenBank/DDBJ whole genome shotgun (WGS) entry which is preliminary data.</text>
</comment>
<proteinExistence type="predicted"/>
<dbReference type="EMBL" id="ATBP01000139">
    <property type="protein sequence ID" value="ETR72521.1"/>
    <property type="molecule type" value="Genomic_DNA"/>
</dbReference>
<dbReference type="AlphaFoldDB" id="A0A1V1PCE9"/>
<reference evidence="2" key="1">
    <citation type="submission" date="2012-11" db="EMBL/GenBank/DDBJ databases">
        <authorList>
            <person name="Lucero-Rivera Y.E."/>
            <person name="Tovar-Ramirez D."/>
        </authorList>
    </citation>
    <scope>NUCLEOTIDE SEQUENCE [LARGE SCALE GENOMIC DNA]</scope>
    <source>
        <strain evidence="2">Araruama</strain>
    </source>
</reference>
<name>A0A1V1PCE9_9BACT</name>